<protein>
    <submittedName>
        <fullName evidence="1">Uncharacterized protein</fullName>
    </submittedName>
</protein>
<accession>A0A0F9VZM8</accession>
<name>A0A0F9VZM8_9ZZZZ</name>
<dbReference type="AlphaFoldDB" id="A0A0F9VZM8"/>
<sequence>MHTKAKRIKFKCGHCGVLVIDYASNRKKTTKTGHYFCSTFCAGHGRRKVLSLANGGDGVLRTKKDKDALHYRKNADKIRGQALSYYKRNKIDIIKRLKEKDKALKKEVMSAYGSKCECCGEKHIEFLTIDHINGDGAEHRARCGKGRKIYQDIKKQGFPKDKYRCLCLNCNIALGFYGYCPHRPLLKSNVDHRPKNPGRKRTVKCRLAEAKGSPKIDWEDVICMEKE</sequence>
<reference evidence="1" key="1">
    <citation type="journal article" date="2015" name="Nature">
        <title>Complex archaea that bridge the gap between prokaryotes and eukaryotes.</title>
        <authorList>
            <person name="Spang A."/>
            <person name="Saw J.H."/>
            <person name="Jorgensen S.L."/>
            <person name="Zaremba-Niedzwiedzka K."/>
            <person name="Martijn J."/>
            <person name="Lind A.E."/>
            <person name="van Eijk R."/>
            <person name="Schleper C."/>
            <person name="Guy L."/>
            <person name="Ettema T.J."/>
        </authorList>
    </citation>
    <scope>NUCLEOTIDE SEQUENCE</scope>
</reference>
<gene>
    <name evidence="1" type="ORF">LCGC14_0346180</name>
</gene>
<evidence type="ECO:0000313" key="1">
    <source>
        <dbReference type="EMBL" id="KKN78846.1"/>
    </source>
</evidence>
<dbReference type="EMBL" id="LAZR01000256">
    <property type="protein sequence ID" value="KKN78846.1"/>
    <property type="molecule type" value="Genomic_DNA"/>
</dbReference>
<comment type="caution">
    <text evidence="1">The sequence shown here is derived from an EMBL/GenBank/DDBJ whole genome shotgun (WGS) entry which is preliminary data.</text>
</comment>
<proteinExistence type="predicted"/>
<organism evidence="1">
    <name type="scientific">marine sediment metagenome</name>
    <dbReference type="NCBI Taxonomy" id="412755"/>
    <lineage>
        <taxon>unclassified sequences</taxon>
        <taxon>metagenomes</taxon>
        <taxon>ecological metagenomes</taxon>
    </lineage>
</organism>